<protein>
    <submittedName>
        <fullName evidence="2">Putative secreted protein</fullName>
    </submittedName>
</protein>
<evidence type="ECO:0000313" key="2">
    <source>
        <dbReference type="EMBL" id="MBY07351.1"/>
    </source>
</evidence>
<organism evidence="2">
    <name type="scientific">Ornithodoros turicata</name>
    <dbReference type="NCBI Taxonomy" id="34597"/>
    <lineage>
        <taxon>Eukaryota</taxon>
        <taxon>Metazoa</taxon>
        <taxon>Ecdysozoa</taxon>
        <taxon>Arthropoda</taxon>
        <taxon>Chelicerata</taxon>
        <taxon>Arachnida</taxon>
        <taxon>Acari</taxon>
        <taxon>Parasitiformes</taxon>
        <taxon>Ixodida</taxon>
        <taxon>Ixodoidea</taxon>
        <taxon>Argasidae</taxon>
        <taxon>Ornithodorinae</taxon>
        <taxon>Ornithodoros</taxon>
    </lineage>
</organism>
<accession>A0A2R5LCV4</accession>
<proteinExistence type="predicted"/>
<keyword evidence="1" id="KW-0732">Signal</keyword>
<sequence length="102" mass="11442">MTRALVLCLPLLLALVAENEALSCAQHACDEVICEEISEQNCDGRYVRKGGICRCCDICIRQLEYGERCPLPMLPWPEDSECQEGLVCHYLRHVCVAEGEDV</sequence>
<feature type="signal peptide" evidence="1">
    <location>
        <begin position="1"/>
        <end position="21"/>
    </location>
</feature>
<name>A0A2R5LCV4_9ACAR</name>
<dbReference type="EMBL" id="GGLE01003225">
    <property type="protein sequence ID" value="MBY07351.1"/>
    <property type="molecule type" value="Transcribed_RNA"/>
</dbReference>
<evidence type="ECO:0000256" key="1">
    <source>
        <dbReference type="SAM" id="SignalP"/>
    </source>
</evidence>
<feature type="chain" id="PRO_5015337978" evidence="1">
    <location>
        <begin position="22"/>
        <end position="102"/>
    </location>
</feature>
<dbReference type="AlphaFoldDB" id="A0A2R5LCV4"/>
<reference evidence="2" key="1">
    <citation type="submission" date="2018-03" db="EMBL/GenBank/DDBJ databases">
        <title>The relapsing fever spirochete Borrelia turicatae persists in the highly oxidative environment of its soft-bodied tick vector.</title>
        <authorList>
            <person name="Bourret T.J."/>
            <person name="Boyle W.K."/>
            <person name="Valenzuela J.G."/>
            <person name="Oliveira F."/>
            <person name="Lopez J.E."/>
        </authorList>
    </citation>
    <scope>NUCLEOTIDE SEQUENCE</scope>
    <source>
        <strain evidence="2">Kansas strain/isolate</strain>
        <tissue evidence="2">Salivary glands</tissue>
    </source>
</reference>